<feature type="domain" description="3-hydroxyacyl-CoA dehydrogenase C-terminal" evidence="1">
    <location>
        <begin position="1"/>
        <end position="93"/>
    </location>
</feature>
<dbReference type="InterPro" id="IPR008927">
    <property type="entry name" value="6-PGluconate_DH-like_C_sf"/>
</dbReference>
<reference evidence="2" key="1">
    <citation type="submission" date="2018-05" db="EMBL/GenBank/DDBJ databases">
        <authorList>
            <person name="Lanie J.A."/>
            <person name="Ng W.-L."/>
            <person name="Kazmierczak K.M."/>
            <person name="Andrzejewski T.M."/>
            <person name="Davidsen T.M."/>
            <person name="Wayne K.J."/>
            <person name="Tettelin H."/>
            <person name="Glass J.I."/>
            <person name="Rusch D."/>
            <person name="Podicherti R."/>
            <person name="Tsui H.-C.T."/>
            <person name="Winkler M.E."/>
        </authorList>
    </citation>
    <scope>NUCLEOTIDE SEQUENCE</scope>
</reference>
<dbReference type="GO" id="GO:0004300">
    <property type="term" value="F:enoyl-CoA hydratase activity"/>
    <property type="evidence" value="ECO:0007669"/>
    <property type="project" value="TreeGrafter"/>
</dbReference>
<name>A0A382Y3A3_9ZZZZ</name>
<dbReference type="InterPro" id="IPR006108">
    <property type="entry name" value="3HC_DH_C"/>
</dbReference>
<dbReference type="Pfam" id="PF00725">
    <property type="entry name" value="3HCDH"/>
    <property type="match status" value="1"/>
</dbReference>
<evidence type="ECO:0000313" key="2">
    <source>
        <dbReference type="EMBL" id="SVD77519.1"/>
    </source>
</evidence>
<accession>A0A382Y3A3</accession>
<dbReference type="GO" id="GO:0016509">
    <property type="term" value="F:long-chain (3S)-3-hydroxyacyl-CoA dehydrogenase (NAD+) activity"/>
    <property type="evidence" value="ECO:0007669"/>
    <property type="project" value="TreeGrafter"/>
</dbReference>
<gene>
    <name evidence="2" type="ORF">METZ01_LOCUS430373</name>
</gene>
<dbReference type="InterPro" id="IPR050136">
    <property type="entry name" value="FA_oxidation_alpha_subunit"/>
</dbReference>
<protein>
    <recommendedName>
        <fullName evidence="1">3-hydroxyacyl-CoA dehydrogenase C-terminal domain-containing protein</fullName>
    </recommendedName>
</protein>
<evidence type="ECO:0000259" key="1">
    <source>
        <dbReference type="Pfam" id="PF00725"/>
    </source>
</evidence>
<dbReference type="PANTHER" id="PTHR43612:SF3">
    <property type="entry name" value="TRIFUNCTIONAL ENZYME SUBUNIT ALPHA, MITOCHONDRIAL"/>
    <property type="match status" value="1"/>
</dbReference>
<dbReference type="GO" id="GO:0006635">
    <property type="term" value="P:fatty acid beta-oxidation"/>
    <property type="evidence" value="ECO:0007669"/>
    <property type="project" value="TreeGrafter"/>
</dbReference>
<dbReference type="Gene3D" id="1.10.1040.50">
    <property type="match status" value="1"/>
</dbReference>
<sequence length="218" mass="23564">RVFGTYVQEGMALLAEGVAPALIENAGRLSGMPLGPLAVADEVSLELIYKVSLQTKADLGDVHMAPPGTHVIKQMVKELGRLGKKTNKGFYDYPSDAPKRLWPGLVDQFPQNLSAEQPSVEMVKKRLLYIQAIETAHCLDENVVTTPADADIGSVLGWGFAPHTGGVVSMVDTIGVATFVAECDLLAQQCGVRFTPTLGLRERAQNDRRFYSPLPDTA</sequence>
<dbReference type="AlphaFoldDB" id="A0A382Y3A3"/>
<dbReference type="SUPFAM" id="SSF48179">
    <property type="entry name" value="6-phosphogluconate dehydrogenase C-terminal domain-like"/>
    <property type="match status" value="2"/>
</dbReference>
<dbReference type="PANTHER" id="PTHR43612">
    <property type="entry name" value="TRIFUNCTIONAL ENZYME SUBUNIT ALPHA"/>
    <property type="match status" value="1"/>
</dbReference>
<proteinExistence type="predicted"/>
<feature type="non-terminal residue" evidence="2">
    <location>
        <position position="1"/>
    </location>
</feature>
<dbReference type="EMBL" id="UINC01172440">
    <property type="protein sequence ID" value="SVD77519.1"/>
    <property type="molecule type" value="Genomic_DNA"/>
</dbReference>
<organism evidence="2">
    <name type="scientific">marine metagenome</name>
    <dbReference type="NCBI Taxonomy" id="408172"/>
    <lineage>
        <taxon>unclassified sequences</taxon>
        <taxon>metagenomes</taxon>
        <taxon>ecological metagenomes</taxon>
    </lineage>
</organism>